<dbReference type="PROSITE" id="PS50943">
    <property type="entry name" value="HTH_CROC1"/>
    <property type="match status" value="1"/>
</dbReference>
<name>W1NBD0_9GAMM</name>
<feature type="domain" description="HTH cro/C1-type" evidence="1">
    <location>
        <begin position="38"/>
        <end position="88"/>
    </location>
</feature>
<accession>W1NBD0</accession>
<protein>
    <recommendedName>
        <fullName evidence="1">HTH cro/C1-type domain-containing protein</fullName>
    </recommendedName>
</protein>
<dbReference type="Proteomes" id="UP000019113">
    <property type="component" value="Unassembled WGS sequence"/>
</dbReference>
<dbReference type="Gene3D" id="1.10.260.40">
    <property type="entry name" value="lambda repressor-like DNA-binding domains"/>
    <property type="match status" value="1"/>
</dbReference>
<dbReference type="GO" id="GO:0003677">
    <property type="term" value="F:DNA binding"/>
    <property type="evidence" value="ECO:0007669"/>
    <property type="project" value="InterPro"/>
</dbReference>
<proteinExistence type="predicted"/>
<evidence type="ECO:0000259" key="1">
    <source>
        <dbReference type="PROSITE" id="PS50943"/>
    </source>
</evidence>
<comment type="caution">
    <text evidence="2">The sequence shown here is derived from an EMBL/GenBank/DDBJ whole genome shotgun (WGS) entry which is preliminary data.</text>
</comment>
<evidence type="ECO:0000313" key="2">
    <source>
        <dbReference type="EMBL" id="ERL52824.1"/>
    </source>
</evidence>
<dbReference type="eggNOG" id="COG1396">
    <property type="taxonomic scope" value="Bacteria"/>
</dbReference>
<dbReference type="AlphaFoldDB" id="W1NBD0"/>
<reference evidence="2 3" key="1">
    <citation type="submission" date="2013-08" db="EMBL/GenBank/DDBJ databases">
        <title>draft genome of Halomonas huanghegensis, strain BJGMM-B45T.</title>
        <authorList>
            <person name="Miao C."/>
            <person name="Wan Y."/>
            <person name="Jin W."/>
        </authorList>
    </citation>
    <scope>NUCLEOTIDE SEQUENCE [LARGE SCALE GENOMIC DNA]</scope>
    <source>
        <strain evidence="2 3">BJGMM-B45</strain>
    </source>
</reference>
<dbReference type="SUPFAM" id="SSF47413">
    <property type="entry name" value="lambda repressor-like DNA-binding domains"/>
    <property type="match status" value="1"/>
</dbReference>
<gene>
    <name evidence="2" type="ORF">BJB45_16225</name>
</gene>
<dbReference type="InterPro" id="IPR010982">
    <property type="entry name" value="Lambda_DNA-bd_dom_sf"/>
</dbReference>
<keyword evidence="3" id="KW-1185">Reference proteome</keyword>
<dbReference type="STRING" id="1178482.AR456_10460"/>
<dbReference type="RefSeq" id="WP_021817451.1">
    <property type="nucleotide sequence ID" value="NZ_AVBC01000014.1"/>
</dbReference>
<dbReference type="InterPro" id="IPR001387">
    <property type="entry name" value="Cro/C1-type_HTH"/>
</dbReference>
<dbReference type="SMART" id="SM00530">
    <property type="entry name" value="HTH_XRE"/>
    <property type="match status" value="1"/>
</dbReference>
<dbReference type="PATRIC" id="fig|1178482.3.peg.504"/>
<dbReference type="Pfam" id="PF01381">
    <property type="entry name" value="HTH_3"/>
    <property type="match status" value="1"/>
</dbReference>
<dbReference type="KEGG" id="hhu:AR456_10460"/>
<dbReference type="CDD" id="cd00093">
    <property type="entry name" value="HTH_XRE"/>
    <property type="match status" value="1"/>
</dbReference>
<sequence>MKHTPLTPEQLEALLQEHLQRLFDGRSTQGEVLSELRRKVLGFNQTQYAELVGISRRTLSDIERDSSNVTVATLSRVFRPLGLQPGLMPRRKSLLTALVSPEASDSSS</sequence>
<dbReference type="EMBL" id="AVBC01000014">
    <property type="protein sequence ID" value="ERL52824.1"/>
    <property type="molecule type" value="Genomic_DNA"/>
</dbReference>
<dbReference type="OrthoDB" id="6240846at2"/>
<evidence type="ECO:0000313" key="3">
    <source>
        <dbReference type="Proteomes" id="UP000019113"/>
    </source>
</evidence>
<organism evidence="2 3">
    <name type="scientific">Halomonas huangheensis</name>
    <dbReference type="NCBI Taxonomy" id="1178482"/>
    <lineage>
        <taxon>Bacteria</taxon>
        <taxon>Pseudomonadati</taxon>
        <taxon>Pseudomonadota</taxon>
        <taxon>Gammaproteobacteria</taxon>
        <taxon>Oceanospirillales</taxon>
        <taxon>Halomonadaceae</taxon>
        <taxon>Halomonas</taxon>
    </lineage>
</organism>